<dbReference type="EMBL" id="SLVV01000004">
    <property type="protein sequence ID" value="TCN25991.1"/>
    <property type="molecule type" value="Genomic_DNA"/>
</dbReference>
<keyword evidence="2" id="KW-1185">Reference proteome</keyword>
<organism evidence="1 2">
    <name type="scientific">Mesobacillus foraminis</name>
    <dbReference type="NCBI Taxonomy" id="279826"/>
    <lineage>
        <taxon>Bacteria</taxon>
        <taxon>Bacillati</taxon>
        <taxon>Bacillota</taxon>
        <taxon>Bacilli</taxon>
        <taxon>Bacillales</taxon>
        <taxon>Bacillaceae</taxon>
        <taxon>Mesobacillus</taxon>
    </lineage>
</organism>
<name>A0A4R2BG89_9BACI</name>
<dbReference type="Pfam" id="PF25847">
    <property type="entry name" value="YgzA"/>
    <property type="match status" value="1"/>
</dbReference>
<accession>A0A4R2BG89</accession>
<dbReference type="Proteomes" id="UP000295689">
    <property type="component" value="Unassembled WGS sequence"/>
</dbReference>
<dbReference type="RefSeq" id="WP_132004017.1">
    <property type="nucleotide sequence ID" value="NZ_JABUHM010000009.1"/>
</dbReference>
<proteinExistence type="predicted"/>
<protein>
    <submittedName>
        <fullName evidence="1">Uncharacterized protein</fullName>
    </submittedName>
</protein>
<dbReference type="AlphaFoldDB" id="A0A4R2BG89"/>
<comment type="caution">
    <text evidence="1">The sequence shown here is derived from an EMBL/GenBank/DDBJ whole genome shotgun (WGS) entry which is preliminary data.</text>
</comment>
<sequence length="67" mass="7658">MDRTNQMARELENMLSAGEIDTDIKDEIKSVVDDLKTGSKTLNDFYSASTPHKLLTIFDIVNQRVKR</sequence>
<evidence type="ECO:0000313" key="2">
    <source>
        <dbReference type="Proteomes" id="UP000295689"/>
    </source>
</evidence>
<reference evidence="1 2" key="1">
    <citation type="journal article" date="2015" name="Stand. Genomic Sci.">
        <title>Genomic Encyclopedia of Bacterial and Archaeal Type Strains, Phase III: the genomes of soil and plant-associated and newly described type strains.</title>
        <authorList>
            <person name="Whitman W.B."/>
            <person name="Woyke T."/>
            <person name="Klenk H.P."/>
            <person name="Zhou Y."/>
            <person name="Lilburn T.G."/>
            <person name="Beck B.J."/>
            <person name="De Vos P."/>
            <person name="Vandamme P."/>
            <person name="Eisen J.A."/>
            <person name="Garrity G."/>
            <person name="Hugenholtz P."/>
            <person name="Kyrpides N.C."/>
        </authorList>
    </citation>
    <scope>NUCLEOTIDE SEQUENCE [LARGE SCALE GENOMIC DNA]</scope>
    <source>
        <strain evidence="1 2">CV53</strain>
    </source>
</reference>
<dbReference type="InterPro" id="IPR058862">
    <property type="entry name" value="YgzA"/>
</dbReference>
<evidence type="ECO:0000313" key="1">
    <source>
        <dbReference type="EMBL" id="TCN25991.1"/>
    </source>
</evidence>
<gene>
    <name evidence="1" type="ORF">EV146_10498</name>
</gene>